<evidence type="ECO:0000256" key="14">
    <source>
        <dbReference type="ARBA" id="ARBA00023136"/>
    </source>
</evidence>
<dbReference type="SMART" id="SM00387">
    <property type="entry name" value="HATPase_c"/>
    <property type="match status" value="1"/>
</dbReference>
<dbReference type="SUPFAM" id="SSF55874">
    <property type="entry name" value="ATPase domain of HSP90 chaperone/DNA topoisomerase II/histidine kinase"/>
    <property type="match status" value="1"/>
</dbReference>
<evidence type="ECO:0000256" key="10">
    <source>
        <dbReference type="ARBA" id="ARBA00022840"/>
    </source>
</evidence>
<comment type="catalytic activity">
    <reaction evidence="1">
        <text>ATP + protein L-histidine = ADP + protein N-phospho-L-histidine.</text>
        <dbReference type="EC" id="2.7.13.3"/>
    </reaction>
</comment>
<feature type="domain" description="Histidine kinase" evidence="18">
    <location>
        <begin position="135"/>
        <end position="352"/>
    </location>
</feature>
<keyword evidence="7 17" id="KW-0812">Transmembrane</keyword>
<keyword evidence="8" id="KW-0547">Nucleotide-binding</keyword>
<dbReference type="RefSeq" id="WP_209861604.1">
    <property type="nucleotide sequence ID" value="NZ_JAGGLD010000003.1"/>
</dbReference>
<keyword evidence="11 17" id="KW-1133">Transmembrane helix</keyword>
<keyword evidence="4" id="KW-1003">Cell membrane</keyword>
<dbReference type="PANTHER" id="PTHR45528">
    <property type="entry name" value="SENSOR HISTIDINE KINASE CPXA"/>
    <property type="match status" value="1"/>
</dbReference>
<keyword evidence="5" id="KW-0597">Phosphoprotein</keyword>
<evidence type="ECO:0000256" key="13">
    <source>
        <dbReference type="ARBA" id="ARBA00023026"/>
    </source>
</evidence>
<dbReference type="PROSITE" id="PS50885">
    <property type="entry name" value="HAMP"/>
    <property type="match status" value="1"/>
</dbReference>
<dbReference type="GO" id="GO:0016301">
    <property type="term" value="F:kinase activity"/>
    <property type="evidence" value="ECO:0007669"/>
    <property type="project" value="UniProtKB-KW"/>
</dbReference>
<evidence type="ECO:0000256" key="5">
    <source>
        <dbReference type="ARBA" id="ARBA00022553"/>
    </source>
</evidence>
<gene>
    <name evidence="20" type="ORF">J2Z69_002021</name>
</gene>
<evidence type="ECO:0000256" key="9">
    <source>
        <dbReference type="ARBA" id="ARBA00022777"/>
    </source>
</evidence>
<comment type="caution">
    <text evidence="20">The sequence shown here is derived from an EMBL/GenBank/DDBJ whole genome shotgun (WGS) entry which is preliminary data.</text>
</comment>
<evidence type="ECO:0000313" key="20">
    <source>
        <dbReference type="EMBL" id="MBP2000978.1"/>
    </source>
</evidence>
<accession>A0ABS4JGY7</accession>
<evidence type="ECO:0000313" key="21">
    <source>
        <dbReference type="Proteomes" id="UP001519288"/>
    </source>
</evidence>
<dbReference type="InterPro" id="IPR005467">
    <property type="entry name" value="His_kinase_dom"/>
</dbReference>
<feature type="domain" description="HAMP" evidence="19">
    <location>
        <begin position="73"/>
        <end position="127"/>
    </location>
</feature>
<keyword evidence="6" id="KW-0808">Transferase</keyword>
<proteinExistence type="predicted"/>
<keyword evidence="21" id="KW-1185">Reference proteome</keyword>
<organism evidence="20 21">
    <name type="scientific">Paenibacillus shirakamiensis</name>
    <dbReference type="NCBI Taxonomy" id="1265935"/>
    <lineage>
        <taxon>Bacteria</taxon>
        <taxon>Bacillati</taxon>
        <taxon>Bacillota</taxon>
        <taxon>Bacilli</taxon>
        <taxon>Bacillales</taxon>
        <taxon>Paenibacillaceae</taxon>
        <taxon>Paenibacillus</taxon>
    </lineage>
</organism>
<dbReference type="CDD" id="cd00075">
    <property type="entry name" value="HATPase"/>
    <property type="match status" value="1"/>
</dbReference>
<evidence type="ECO:0000259" key="19">
    <source>
        <dbReference type="PROSITE" id="PS50885"/>
    </source>
</evidence>
<evidence type="ECO:0000256" key="7">
    <source>
        <dbReference type="ARBA" id="ARBA00022692"/>
    </source>
</evidence>
<dbReference type="PRINTS" id="PR00344">
    <property type="entry name" value="BCTRLSENSOR"/>
</dbReference>
<dbReference type="InterPro" id="IPR003660">
    <property type="entry name" value="HAMP_dom"/>
</dbReference>
<protein>
    <recommendedName>
        <fullName evidence="16">Heme sensor protein HssS</fullName>
        <ecNumber evidence="3">2.7.13.3</ecNumber>
    </recommendedName>
</protein>
<evidence type="ECO:0000256" key="4">
    <source>
        <dbReference type="ARBA" id="ARBA00022475"/>
    </source>
</evidence>
<keyword evidence="12" id="KW-0902">Two-component regulatory system</keyword>
<dbReference type="Pfam" id="PF00512">
    <property type="entry name" value="HisKA"/>
    <property type="match status" value="1"/>
</dbReference>
<dbReference type="PROSITE" id="PS50109">
    <property type="entry name" value="HIS_KIN"/>
    <property type="match status" value="1"/>
</dbReference>
<dbReference type="InterPro" id="IPR003594">
    <property type="entry name" value="HATPase_dom"/>
</dbReference>
<evidence type="ECO:0000256" key="11">
    <source>
        <dbReference type="ARBA" id="ARBA00022989"/>
    </source>
</evidence>
<evidence type="ECO:0000256" key="3">
    <source>
        <dbReference type="ARBA" id="ARBA00012438"/>
    </source>
</evidence>
<dbReference type="SUPFAM" id="SSF47384">
    <property type="entry name" value="Homodimeric domain of signal transducing histidine kinase"/>
    <property type="match status" value="1"/>
</dbReference>
<evidence type="ECO:0000256" key="17">
    <source>
        <dbReference type="SAM" id="Phobius"/>
    </source>
</evidence>
<dbReference type="InterPro" id="IPR004358">
    <property type="entry name" value="Sig_transdc_His_kin-like_C"/>
</dbReference>
<keyword evidence="13" id="KW-0843">Virulence</keyword>
<evidence type="ECO:0000256" key="15">
    <source>
        <dbReference type="ARBA" id="ARBA00037219"/>
    </source>
</evidence>
<evidence type="ECO:0000256" key="1">
    <source>
        <dbReference type="ARBA" id="ARBA00000085"/>
    </source>
</evidence>
<dbReference type="Gene3D" id="6.10.340.10">
    <property type="match status" value="1"/>
</dbReference>
<evidence type="ECO:0000256" key="16">
    <source>
        <dbReference type="ARBA" id="ARBA00040841"/>
    </source>
</evidence>
<dbReference type="InterPro" id="IPR036097">
    <property type="entry name" value="HisK_dim/P_sf"/>
</dbReference>
<feature type="transmembrane region" description="Helical" evidence="17">
    <location>
        <begin position="45"/>
        <end position="68"/>
    </location>
</feature>
<keyword evidence="14 17" id="KW-0472">Membrane</keyword>
<dbReference type="PANTHER" id="PTHR45528:SF11">
    <property type="entry name" value="HISTIDINE KINASE"/>
    <property type="match status" value="1"/>
</dbReference>
<dbReference type="InterPro" id="IPR050398">
    <property type="entry name" value="HssS/ArlS-like"/>
</dbReference>
<evidence type="ECO:0000259" key="18">
    <source>
        <dbReference type="PROSITE" id="PS50109"/>
    </source>
</evidence>
<reference evidence="20 21" key="1">
    <citation type="submission" date="2021-03" db="EMBL/GenBank/DDBJ databases">
        <title>Genomic Encyclopedia of Type Strains, Phase IV (KMG-IV): sequencing the most valuable type-strain genomes for metagenomic binning, comparative biology and taxonomic classification.</title>
        <authorList>
            <person name="Goeker M."/>
        </authorList>
    </citation>
    <scope>NUCLEOTIDE SEQUENCE [LARGE SCALE GENOMIC DNA]</scope>
    <source>
        <strain evidence="20 21">DSM 26806</strain>
    </source>
</reference>
<evidence type="ECO:0000256" key="12">
    <source>
        <dbReference type="ARBA" id="ARBA00023012"/>
    </source>
</evidence>
<dbReference type="SMART" id="SM00388">
    <property type="entry name" value="HisKA"/>
    <property type="match status" value="1"/>
</dbReference>
<evidence type="ECO:0000256" key="8">
    <source>
        <dbReference type="ARBA" id="ARBA00022741"/>
    </source>
</evidence>
<name>A0ABS4JGY7_9BACL</name>
<dbReference type="CDD" id="cd00082">
    <property type="entry name" value="HisKA"/>
    <property type="match status" value="1"/>
</dbReference>
<keyword evidence="10" id="KW-0067">ATP-binding</keyword>
<sequence>MSPRMRKHLFHIFLWTMIIVIVILAGIGSYGIFSLVQPTYRNTHHFLGQVLYFMLGEVLFMILFYLIGRLFHRRFDQRFEKVRAVLEAISKGNFNVSIDQTEYEEQEYKDVIISINEMVKGLSNLETMRQDFISNVSHEIQSPLTSIGGFARALKENEHLSQDLRVHYLDIIESETSRLSQLSDHLLKLSTLEKDGTESLEPRNYRLDKQIRRMILACESQWSAKDLQIDVHLDDMNICAEEGLLSQVWLNLLNNSIKFTPKGGLIEIRSQLLEEQVVIRVVDSGVGIEATDLPYIFDRFYKADKSRNREAGGNGLGLAIVKKIIDLHGGEIAVESTPLEGTVFIVTLPTGTA</sequence>
<keyword evidence="9 20" id="KW-0418">Kinase</keyword>
<dbReference type="Pfam" id="PF02518">
    <property type="entry name" value="HATPase_c"/>
    <property type="match status" value="1"/>
</dbReference>
<dbReference type="Gene3D" id="1.10.287.130">
    <property type="match status" value="1"/>
</dbReference>
<evidence type="ECO:0000256" key="2">
    <source>
        <dbReference type="ARBA" id="ARBA00004651"/>
    </source>
</evidence>
<dbReference type="InterPro" id="IPR003661">
    <property type="entry name" value="HisK_dim/P_dom"/>
</dbReference>
<dbReference type="EMBL" id="JAGGLD010000003">
    <property type="protein sequence ID" value="MBP2000978.1"/>
    <property type="molecule type" value="Genomic_DNA"/>
</dbReference>
<dbReference type="EC" id="2.7.13.3" evidence="3"/>
<evidence type="ECO:0000256" key="6">
    <source>
        <dbReference type="ARBA" id="ARBA00022679"/>
    </source>
</evidence>
<dbReference type="Gene3D" id="3.30.565.10">
    <property type="entry name" value="Histidine kinase-like ATPase, C-terminal domain"/>
    <property type="match status" value="1"/>
</dbReference>
<dbReference type="Proteomes" id="UP001519288">
    <property type="component" value="Unassembled WGS sequence"/>
</dbReference>
<comment type="function">
    <text evidence="15">Member of the two-component regulatory system HssS/HssR involved in intracellular heme homeostasis and tempering of staphylococcal virulence. HssS functions as a heme sensor histidine kinase which is autophosphorylated at a histidine residue and transfers its phosphate group to an aspartate residue of HssR. HssR/HssS activates the expression of hrtAB, an efflux pump, in response to extracellular heme, hemin, hemoglobin or blood.</text>
</comment>
<feature type="transmembrane region" description="Helical" evidence="17">
    <location>
        <begin position="12"/>
        <end position="33"/>
    </location>
</feature>
<comment type="subcellular location">
    <subcellularLocation>
        <location evidence="2">Cell membrane</location>
        <topology evidence="2">Multi-pass membrane protein</topology>
    </subcellularLocation>
</comment>
<dbReference type="InterPro" id="IPR036890">
    <property type="entry name" value="HATPase_C_sf"/>
</dbReference>